<proteinExistence type="predicted"/>
<comment type="subcellular location">
    <subcellularLocation>
        <location evidence="1">Membrane</location>
        <topology evidence="1">Multi-pass membrane protein</topology>
    </subcellularLocation>
</comment>
<dbReference type="InterPro" id="IPR036259">
    <property type="entry name" value="MFS_trans_sf"/>
</dbReference>
<evidence type="ECO:0000256" key="1">
    <source>
        <dbReference type="ARBA" id="ARBA00004141"/>
    </source>
</evidence>
<dbReference type="GO" id="GO:0016020">
    <property type="term" value="C:membrane"/>
    <property type="evidence" value="ECO:0007669"/>
    <property type="project" value="UniProtKB-SubCell"/>
</dbReference>
<feature type="transmembrane region" description="Helical" evidence="6">
    <location>
        <begin position="258"/>
        <end position="278"/>
    </location>
</feature>
<evidence type="ECO:0000256" key="5">
    <source>
        <dbReference type="SAM" id="MobiDB-lite"/>
    </source>
</evidence>
<name>F0X9L0_GROCL</name>
<feature type="transmembrane region" description="Helical" evidence="6">
    <location>
        <begin position="321"/>
        <end position="342"/>
    </location>
</feature>
<evidence type="ECO:0000259" key="7">
    <source>
        <dbReference type="PROSITE" id="PS50850"/>
    </source>
</evidence>
<dbReference type="Proteomes" id="UP000007796">
    <property type="component" value="Unassembled WGS sequence"/>
</dbReference>
<dbReference type="eggNOG" id="KOG0255">
    <property type="taxonomic scope" value="Eukaryota"/>
</dbReference>
<accession>F0X9L0</accession>
<keyword evidence="9" id="KW-1185">Reference proteome</keyword>
<dbReference type="HOGENOM" id="CLU_008455_1_2_1"/>
<sequence>MDAAKSEQRPASSLSSSSAASDPLSKKESRQGRPSYAGSDRNHLRGQSTRSATDRTSLAIHGEPDHDYEQIGAITAGHELDVELENAYDRQVLERIESRSSVAYRLTQALSAVSRADKQTTEKDGQKTKWAETLPLSDLDDGVVGWESDEDPMHPWNFDPTKKWVLVACVSGVTFLTTFTSSILSPAVATVDRQFGNTSTIISSLVVSVYLLGYVLGPLFIAPLSEIYGRLPVLLTANVMFCCWLLGCALAPNMSALIVFRFLTGVGGAGCMTLGGSIMGDLFRAEQRGLAMGIWNLGPLVGPTIGPLTGGFIVENIGWRWDFWICLIVAVAFIGTLQIFNVETNARVIMQRKVDRLSKELNRSDLRSCYSNGAVLSGSRILFNSLVRPVKMLFLSPMILSLSMYIAFVYGVMYLLFTTIPGVFEVTYGFNVGLTGLVYLALGISNVVGWLVVAIYSDKSVISLTKANGGKFEPEMRLAITPFFGLCLPITFFWYGWTAQYKVHWMSPIMSLMPFGFGMMGLFLPITTYLVDAYPMYAASALAANVVARSLVGAMLPLAGPTLYANLNYGWGNSVLGFISIAMVPVPLLITKFGKRMRTSQKFQL</sequence>
<dbReference type="PROSITE" id="PS50850">
    <property type="entry name" value="MFS"/>
    <property type="match status" value="1"/>
</dbReference>
<dbReference type="CDD" id="cd17323">
    <property type="entry name" value="MFS_Tpo1_MDR_like"/>
    <property type="match status" value="1"/>
</dbReference>
<dbReference type="PANTHER" id="PTHR23502">
    <property type="entry name" value="MAJOR FACILITATOR SUPERFAMILY"/>
    <property type="match status" value="1"/>
</dbReference>
<feature type="transmembrane region" description="Helical" evidence="6">
    <location>
        <begin position="571"/>
        <end position="590"/>
    </location>
</feature>
<dbReference type="InterPro" id="IPR020846">
    <property type="entry name" value="MFS_dom"/>
</dbReference>
<evidence type="ECO:0000256" key="2">
    <source>
        <dbReference type="ARBA" id="ARBA00022692"/>
    </source>
</evidence>
<dbReference type="GO" id="GO:0022857">
    <property type="term" value="F:transmembrane transporter activity"/>
    <property type="evidence" value="ECO:0007669"/>
    <property type="project" value="InterPro"/>
</dbReference>
<feature type="transmembrane region" description="Helical" evidence="6">
    <location>
        <begin position="233"/>
        <end position="252"/>
    </location>
</feature>
<keyword evidence="2 6" id="KW-0812">Transmembrane</keyword>
<feature type="transmembrane region" description="Helical" evidence="6">
    <location>
        <begin position="509"/>
        <end position="531"/>
    </location>
</feature>
<dbReference type="Gene3D" id="1.20.1250.20">
    <property type="entry name" value="MFS general substrate transporter like domains"/>
    <property type="match status" value="1"/>
</dbReference>
<dbReference type="AlphaFoldDB" id="F0X9L0"/>
<keyword evidence="3 6" id="KW-1133">Transmembrane helix</keyword>
<dbReference type="Pfam" id="PF07690">
    <property type="entry name" value="MFS_1"/>
    <property type="match status" value="1"/>
</dbReference>
<dbReference type="FunFam" id="1.20.1250.20:FF:000011">
    <property type="entry name" value="MFS multidrug transporter, putative"/>
    <property type="match status" value="1"/>
</dbReference>
<dbReference type="OrthoDB" id="5296287at2759"/>
<feature type="transmembrane region" description="Helical" evidence="6">
    <location>
        <begin position="478"/>
        <end position="497"/>
    </location>
</feature>
<reference evidence="8 9" key="1">
    <citation type="journal article" date="2011" name="Proc. Natl. Acad. Sci. U.S.A.">
        <title>Genome and transcriptome analyses of the mountain pine beetle-fungal symbiont Grosmannia clavigera, a lodgepole pine pathogen.</title>
        <authorList>
            <person name="DiGuistini S."/>
            <person name="Wang Y."/>
            <person name="Liao N.Y."/>
            <person name="Taylor G."/>
            <person name="Tanguay P."/>
            <person name="Feau N."/>
            <person name="Henrissat B."/>
            <person name="Chan S.K."/>
            <person name="Hesse-Orce U."/>
            <person name="Alamouti S.M."/>
            <person name="Tsui C.K.M."/>
            <person name="Docking R.T."/>
            <person name="Levasseur A."/>
            <person name="Haridas S."/>
            <person name="Robertson G."/>
            <person name="Birol I."/>
            <person name="Holt R.A."/>
            <person name="Marra M.A."/>
            <person name="Hamelin R.C."/>
            <person name="Hirst M."/>
            <person name="Jones S.J.M."/>
            <person name="Bohlmann J."/>
            <person name="Breuil C."/>
        </authorList>
    </citation>
    <scope>NUCLEOTIDE SEQUENCE [LARGE SCALE GENOMIC DNA]</scope>
    <source>
        <strain evidence="9">kw1407 / UAMH 11150</strain>
    </source>
</reference>
<feature type="transmembrane region" description="Helical" evidence="6">
    <location>
        <begin position="164"/>
        <end position="189"/>
    </location>
</feature>
<feature type="transmembrane region" description="Helical" evidence="6">
    <location>
        <begin position="538"/>
        <end position="559"/>
    </location>
</feature>
<feature type="transmembrane region" description="Helical" evidence="6">
    <location>
        <begin position="201"/>
        <end position="221"/>
    </location>
</feature>
<organism evidence="9">
    <name type="scientific">Grosmannia clavigera (strain kw1407 / UAMH 11150)</name>
    <name type="common">Blue stain fungus</name>
    <name type="synonym">Graphiocladiella clavigera</name>
    <dbReference type="NCBI Taxonomy" id="655863"/>
    <lineage>
        <taxon>Eukaryota</taxon>
        <taxon>Fungi</taxon>
        <taxon>Dikarya</taxon>
        <taxon>Ascomycota</taxon>
        <taxon>Pezizomycotina</taxon>
        <taxon>Sordariomycetes</taxon>
        <taxon>Sordariomycetidae</taxon>
        <taxon>Ophiostomatales</taxon>
        <taxon>Ophiostomataceae</taxon>
        <taxon>Leptographium</taxon>
    </lineage>
</organism>
<evidence type="ECO:0000313" key="9">
    <source>
        <dbReference type="Proteomes" id="UP000007796"/>
    </source>
</evidence>
<dbReference type="FunCoup" id="F0X9L0">
    <property type="interactions" value="5"/>
</dbReference>
<gene>
    <name evidence="8" type="ORF">CMQ_3339</name>
</gene>
<dbReference type="GeneID" id="25976428"/>
<dbReference type="RefSeq" id="XP_014174752.1">
    <property type="nucleotide sequence ID" value="XM_014319277.1"/>
</dbReference>
<feature type="transmembrane region" description="Helical" evidence="6">
    <location>
        <begin position="290"/>
        <end position="309"/>
    </location>
</feature>
<feature type="transmembrane region" description="Helical" evidence="6">
    <location>
        <begin position="437"/>
        <end position="457"/>
    </location>
</feature>
<dbReference type="PANTHER" id="PTHR23502:SF33">
    <property type="entry name" value="MAJOR FACILITATOR SUPERFAMILY (MFS) PROFILE DOMAIN-CONTAINING PROTEIN-RELATED"/>
    <property type="match status" value="1"/>
</dbReference>
<protein>
    <submittedName>
        <fullName evidence="8">Major facilitator superfamily transporter multidrug resistance</fullName>
    </submittedName>
</protein>
<feature type="region of interest" description="Disordered" evidence="5">
    <location>
        <begin position="1"/>
        <end position="56"/>
    </location>
</feature>
<feature type="compositionally biased region" description="Low complexity" evidence="5">
    <location>
        <begin position="10"/>
        <end position="23"/>
    </location>
</feature>
<dbReference type="InterPro" id="IPR011701">
    <property type="entry name" value="MFS"/>
</dbReference>
<feature type="domain" description="Major facilitator superfamily (MFS) profile" evidence="7">
    <location>
        <begin position="166"/>
        <end position="600"/>
    </location>
</feature>
<dbReference type="SUPFAM" id="SSF103473">
    <property type="entry name" value="MFS general substrate transporter"/>
    <property type="match status" value="1"/>
</dbReference>
<dbReference type="STRING" id="655863.F0X9L0"/>
<keyword evidence="4 6" id="KW-0472">Membrane</keyword>
<evidence type="ECO:0000313" key="8">
    <source>
        <dbReference type="EMBL" id="EFX05270.1"/>
    </source>
</evidence>
<evidence type="ECO:0000256" key="4">
    <source>
        <dbReference type="ARBA" id="ARBA00023136"/>
    </source>
</evidence>
<dbReference type="EMBL" id="GL629735">
    <property type="protein sequence ID" value="EFX05270.1"/>
    <property type="molecule type" value="Genomic_DNA"/>
</dbReference>
<feature type="transmembrane region" description="Helical" evidence="6">
    <location>
        <begin position="393"/>
        <end position="417"/>
    </location>
</feature>
<evidence type="ECO:0000256" key="6">
    <source>
        <dbReference type="SAM" id="Phobius"/>
    </source>
</evidence>
<feature type="compositionally biased region" description="Polar residues" evidence="5">
    <location>
        <begin position="45"/>
        <end position="56"/>
    </location>
</feature>
<evidence type="ECO:0000256" key="3">
    <source>
        <dbReference type="ARBA" id="ARBA00022989"/>
    </source>
</evidence>
<dbReference type="InParanoid" id="F0X9L0"/>